<reference evidence="4 5" key="1">
    <citation type="journal article" date="2011" name="Proc. Natl. Acad. Sci. U.S.A.">
        <title>Comparative genomics of xylose-fermenting fungi for enhanced biofuel production.</title>
        <authorList>
            <person name="Wohlbach D.J."/>
            <person name="Kuo A."/>
            <person name="Sato T.K."/>
            <person name="Potts K.M."/>
            <person name="Salamov A.A."/>
            <person name="LaButti K.M."/>
            <person name="Sun H."/>
            <person name="Clum A."/>
            <person name="Pangilinan J.L."/>
            <person name="Lindquist E.A."/>
            <person name="Lucas S."/>
            <person name="Lapidus A."/>
            <person name="Jin M."/>
            <person name="Gunawan C."/>
            <person name="Balan V."/>
            <person name="Dale B.E."/>
            <person name="Jeffries T.W."/>
            <person name="Zinkel R."/>
            <person name="Barry K.W."/>
            <person name="Grigoriev I.V."/>
            <person name="Gasch A.P."/>
        </authorList>
    </citation>
    <scope>NUCLEOTIDE SEQUENCE [LARGE SCALE GENOMIC DNA]</scope>
    <source>
        <strain evidence="5">ATCC 10573 / BCRC 21748 / CBS 615 / JCM 9827 / NBRC 10315 / NRRL Y-1498 / VKM Y-70</strain>
    </source>
</reference>
<evidence type="ECO:0000313" key="5">
    <source>
        <dbReference type="Proteomes" id="UP000000707"/>
    </source>
</evidence>
<dbReference type="STRING" id="590646.G3B6U6"/>
<proteinExistence type="predicted"/>
<dbReference type="SMART" id="SM00671">
    <property type="entry name" value="SEL1"/>
    <property type="match status" value="7"/>
</dbReference>
<dbReference type="AlphaFoldDB" id="G3B6U6"/>
<dbReference type="InterPro" id="IPR051726">
    <property type="entry name" value="Chitin_Synth_Reg"/>
</dbReference>
<feature type="compositionally biased region" description="Polar residues" evidence="3">
    <location>
        <begin position="65"/>
        <end position="75"/>
    </location>
</feature>
<dbReference type="FunFam" id="1.25.40.10:FF:000707">
    <property type="entry name" value="Chitin synthase regulatory factor 3"/>
    <property type="match status" value="1"/>
</dbReference>
<organism evidence="5">
    <name type="scientific">Candida tenuis (strain ATCC 10573 / BCRC 21748 / CBS 615 / JCM 9827 / NBRC 10315 / NRRL Y-1498 / VKM Y-70)</name>
    <name type="common">Yeast</name>
    <name type="synonym">Yamadazyma tenuis</name>
    <dbReference type="NCBI Taxonomy" id="590646"/>
    <lineage>
        <taxon>Eukaryota</taxon>
        <taxon>Fungi</taxon>
        <taxon>Dikarya</taxon>
        <taxon>Ascomycota</taxon>
        <taxon>Saccharomycotina</taxon>
        <taxon>Pichiomycetes</taxon>
        <taxon>Debaryomycetaceae</taxon>
        <taxon>Yamadazyma</taxon>
    </lineage>
</organism>
<evidence type="ECO:0000256" key="3">
    <source>
        <dbReference type="SAM" id="MobiDB-lite"/>
    </source>
</evidence>
<dbReference type="PANTHER" id="PTHR46430:SF1">
    <property type="entry name" value="CHITIN SYNTHASE REGULATOR SKT5-RELATED"/>
    <property type="match status" value="1"/>
</dbReference>
<evidence type="ECO:0008006" key="6">
    <source>
        <dbReference type="Google" id="ProtNLM"/>
    </source>
</evidence>
<keyword evidence="5" id="KW-1185">Reference proteome</keyword>
<keyword evidence="2" id="KW-0677">Repeat</keyword>
<dbReference type="Pfam" id="PF08238">
    <property type="entry name" value="Sel1"/>
    <property type="match status" value="8"/>
</dbReference>
<feature type="compositionally biased region" description="Polar residues" evidence="3">
    <location>
        <begin position="241"/>
        <end position="250"/>
    </location>
</feature>
<sequence>MSSHPYRQRVPQSEASVSSGSESSSSQYNTPQNLNLHQFRSHPQSQSIHEIASSGSGPSTLGLSDFSTGMGSPNSKPLHDSPHFNGGNRVPYPLNSSDFTTATATPPPVFANDLASPPSNPLSATSSVTNLNINNSNLDSYVTHSKSENSLATPKFNQAQHSRSVSSTSSFFERSDNISLVDFNQSLITSYLGDNSSQLLPRIKTIELYRKNAKKSNDPMVLFQFAQYMLQTALLLDTDAHNSGPTSVENSPKRGPADGTKESSHKHEKSKSGNSFDLSKLDDNSVNDKRLRIALLKEAVIYLRKLADKGYVDAQYLLGDACSSGALGKVDNKEAFVLFQAAAKHGHVESAFRTSYCYEEGLGTGRDARKAIEYLKMAASKNHAAAMYKLGVYSFYGRMGLSQTDVNVKKMGIKWLSRASNVATELIAAAPYELGKIYFHGFKDIVITDKKYALELYSQAAALGHVESSALLGHFYEVGEIVPQDSNLSIHYYTQAALGGDPNSMLAMCAWYLVGNDPFLPKDENESFEWAKRAAMCNLAKGQFALANFYDKGIGCDKNASEAQKWYIKAGENGDEKAIGRITDKELAAKLQKAFKKKKPDTQSVPSIASNLNFDSKSVAQEKDCVIM</sequence>
<feature type="compositionally biased region" description="Low complexity" evidence="3">
    <location>
        <begin position="13"/>
        <end position="26"/>
    </location>
</feature>
<feature type="compositionally biased region" description="Basic and acidic residues" evidence="3">
    <location>
        <begin position="251"/>
        <end position="265"/>
    </location>
</feature>
<dbReference type="HOGENOM" id="CLU_000288_126_4_1"/>
<feature type="region of interest" description="Disordered" evidence="3">
    <location>
        <begin position="1"/>
        <end position="123"/>
    </location>
</feature>
<feature type="compositionally biased region" description="Polar residues" evidence="3">
    <location>
        <begin position="27"/>
        <end position="48"/>
    </location>
</feature>
<dbReference type="Gene3D" id="1.25.40.10">
    <property type="entry name" value="Tetratricopeptide repeat domain"/>
    <property type="match status" value="2"/>
</dbReference>
<name>G3B6U6_CANTC</name>
<feature type="compositionally biased region" description="Low complexity" evidence="3">
    <location>
        <begin position="53"/>
        <end position="64"/>
    </location>
</feature>
<feature type="region of interest" description="Disordered" evidence="3">
    <location>
        <begin position="241"/>
        <end position="279"/>
    </location>
</feature>
<dbReference type="SUPFAM" id="SSF81901">
    <property type="entry name" value="HCP-like"/>
    <property type="match status" value="1"/>
</dbReference>
<protein>
    <recommendedName>
        <fullName evidence="6">HCP-like protein</fullName>
    </recommendedName>
</protein>
<dbReference type="EMBL" id="GL996524">
    <property type="protein sequence ID" value="EGV63024.1"/>
    <property type="molecule type" value="Genomic_DNA"/>
</dbReference>
<dbReference type="OrthoDB" id="272077at2759"/>
<dbReference type="eggNOG" id="KOG1550">
    <property type="taxonomic scope" value="Eukaryota"/>
</dbReference>
<accession>G3B6U6</accession>
<dbReference type="InterPro" id="IPR006597">
    <property type="entry name" value="Sel1-like"/>
</dbReference>
<dbReference type="PANTHER" id="PTHR46430">
    <property type="entry name" value="PROTEIN SKT5-RELATED"/>
    <property type="match status" value="1"/>
</dbReference>
<keyword evidence="1" id="KW-0597">Phosphoprotein</keyword>
<evidence type="ECO:0000256" key="2">
    <source>
        <dbReference type="ARBA" id="ARBA00022737"/>
    </source>
</evidence>
<evidence type="ECO:0000256" key="1">
    <source>
        <dbReference type="ARBA" id="ARBA00022553"/>
    </source>
</evidence>
<dbReference type="InterPro" id="IPR011990">
    <property type="entry name" value="TPR-like_helical_dom_sf"/>
</dbReference>
<dbReference type="Proteomes" id="UP000000707">
    <property type="component" value="Unassembled WGS sequence"/>
</dbReference>
<evidence type="ECO:0000313" key="4">
    <source>
        <dbReference type="EMBL" id="EGV63024.1"/>
    </source>
</evidence>
<gene>
    <name evidence="4" type="ORF">CANTEDRAFT_130578</name>
</gene>